<dbReference type="InterPro" id="IPR049278">
    <property type="entry name" value="MS_channel_C"/>
</dbReference>
<comment type="subunit">
    <text evidence="7">Homoheptamer.</text>
</comment>
<name>A0ABU9U2I7_9GAMM</name>
<dbReference type="Gene3D" id="3.30.70.100">
    <property type="match status" value="1"/>
</dbReference>
<dbReference type="SUPFAM" id="SSF82689">
    <property type="entry name" value="Mechanosensitive channel protein MscS (YggB), C-terminal domain"/>
    <property type="match status" value="1"/>
</dbReference>
<keyword evidence="6 7" id="KW-0472">Membrane</keyword>
<keyword evidence="3" id="KW-1003">Cell membrane</keyword>
<evidence type="ECO:0000256" key="8">
    <source>
        <dbReference type="SAM" id="MobiDB-lite"/>
    </source>
</evidence>
<dbReference type="Gene3D" id="2.30.30.60">
    <property type="match status" value="1"/>
</dbReference>
<keyword evidence="5 7" id="KW-1133">Transmembrane helix</keyword>
<proteinExistence type="inferred from homology"/>
<dbReference type="InterPro" id="IPR006685">
    <property type="entry name" value="MscS_channel_2nd"/>
</dbReference>
<dbReference type="RefSeq" id="WP_082355582.1">
    <property type="nucleotide sequence ID" value="NZ_JBBMQU010000014.1"/>
</dbReference>
<organism evidence="11 12">
    <name type="scientific">Pseudoalteromonas neustonica</name>
    <dbReference type="NCBI Taxonomy" id="1840331"/>
    <lineage>
        <taxon>Bacteria</taxon>
        <taxon>Pseudomonadati</taxon>
        <taxon>Pseudomonadota</taxon>
        <taxon>Gammaproteobacteria</taxon>
        <taxon>Alteromonadales</taxon>
        <taxon>Pseudoalteromonadaceae</taxon>
        <taxon>Pseudoalteromonas</taxon>
    </lineage>
</organism>
<dbReference type="Proteomes" id="UP001388366">
    <property type="component" value="Unassembled WGS sequence"/>
</dbReference>
<evidence type="ECO:0000256" key="1">
    <source>
        <dbReference type="ARBA" id="ARBA00004651"/>
    </source>
</evidence>
<feature type="transmembrane region" description="Helical" evidence="7">
    <location>
        <begin position="49"/>
        <end position="67"/>
    </location>
</feature>
<dbReference type="SUPFAM" id="SSF50182">
    <property type="entry name" value="Sm-like ribonucleoproteins"/>
    <property type="match status" value="1"/>
</dbReference>
<feature type="transmembrane region" description="Helical" evidence="7">
    <location>
        <begin position="87"/>
        <end position="108"/>
    </location>
</feature>
<dbReference type="PANTHER" id="PTHR30221:SF1">
    <property type="entry name" value="SMALL-CONDUCTANCE MECHANOSENSITIVE CHANNEL"/>
    <property type="match status" value="1"/>
</dbReference>
<keyword evidence="7" id="KW-0997">Cell inner membrane</keyword>
<dbReference type="EMBL" id="JBBMQU010000014">
    <property type="protein sequence ID" value="MEM5550990.1"/>
    <property type="molecule type" value="Genomic_DNA"/>
</dbReference>
<dbReference type="Gene3D" id="1.10.287.1260">
    <property type="match status" value="1"/>
</dbReference>
<evidence type="ECO:0000259" key="9">
    <source>
        <dbReference type="Pfam" id="PF00924"/>
    </source>
</evidence>
<dbReference type="Pfam" id="PF21082">
    <property type="entry name" value="MS_channel_3rd"/>
    <property type="match status" value="1"/>
</dbReference>
<evidence type="ECO:0000313" key="11">
    <source>
        <dbReference type="EMBL" id="MEM5550990.1"/>
    </source>
</evidence>
<evidence type="ECO:0000256" key="4">
    <source>
        <dbReference type="ARBA" id="ARBA00022692"/>
    </source>
</evidence>
<evidence type="ECO:0000259" key="10">
    <source>
        <dbReference type="Pfam" id="PF21082"/>
    </source>
</evidence>
<comment type="caution">
    <text evidence="11">The sequence shown here is derived from an EMBL/GenBank/DDBJ whole genome shotgun (WGS) entry which is preliminary data.</text>
</comment>
<evidence type="ECO:0000256" key="2">
    <source>
        <dbReference type="ARBA" id="ARBA00008017"/>
    </source>
</evidence>
<keyword evidence="12" id="KW-1185">Reference proteome</keyword>
<evidence type="ECO:0000313" key="12">
    <source>
        <dbReference type="Proteomes" id="UP001388366"/>
    </source>
</evidence>
<evidence type="ECO:0000256" key="6">
    <source>
        <dbReference type="ARBA" id="ARBA00023136"/>
    </source>
</evidence>
<comment type="subcellular location">
    <subcellularLocation>
        <location evidence="7">Cell inner membrane</location>
        <topology evidence="7">Multi-pass membrane protein</topology>
    </subcellularLocation>
    <subcellularLocation>
        <location evidence="1">Cell membrane</location>
        <topology evidence="1">Multi-pass membrane protein</topology>
    </subcellularLocation>
</comment>
<dbReference type="Pfam" id="PF00924">
    <property type="entry name" value="MS_channel_2nd"/>
    <property type="match status" value="1"/>
</dbReference>
<feature type="region of interest" description="Disordered" evidence="8">
    <location>
        <begin position="313"/>
        <end position="371"/>
    </location>
</feature>
<gene>
    <name evidence="11" type="ORF">WNY63_09640</name>
</gene>
<keyword evidence="7" id="KW-0406">Ion transport</keyword>
<protein>
    <recommendedName>
        <fullName evidence="7">Small-conductance mechanosensitive channel</fullName>
    </recommendedName>
</protein>
<keyword evidence="7" id="KW-0813">Transport</keyword>
<dbReference type="InterPro" id="IPR045275">
    <property type="entry name" value="MscS_archaea/bacteria_type"/>
</dbReference>
<dbReference type="PANTHER" id="PTHR30221">
    <property type="entry name" value="SMALL-CONDUCTANCE MECHANOSENSITIVE CHANNEL"/>
    <property type="match status" value="1"/>
</dbReference>
<dbReference type="InterPro" id="IPR010920">
    <property type="entry name" value="LSM_dom_sf"/>
</dbReference>
<keyword evidence="7" id="KW-0407">Ion channel</keyword>
<feature type="compositionally biased region" description="Basic and acidic residues" evidence="8">
    <location>
        <begin position="352"/>
        <end position="365"/>
    </location>
</feature>
<feature type="transmembrane region" description="Helical" evidence="7">
    <location>
        <begin position="115"/>
        <end position="135"/>
    </location>
</feature>
<evidence type="ECO:0000256" key="3">
    <source>
        <dbReference type="ARBA" id="ARBA00022475"/>
    </source>
</evidence>
<evidence type="ECO:0000256" key="7">
    <source>
        <dbReference type="RuleBase" id="RU369025"/>
    </source>
</evidence>
<sequence>MNNFFIFINQFVKLIEKDSTKLKVEQPWQFTAQGFSEQITHFLQTTAQMLPALILGILAIVSCYFLAKPLSYLLLKPLGYVSESRLLHVVTRRFISTLIILFGIYLFLRLAGLTQFAVAVMSGTGLLGLILGFAFRDIAENFISSMLLSVQRPFKIDDVIEVDGRLGVVKKVTARATTLVDFDGNHIQIPNASVYKNVIKNLTANPKMRGHFSIGIGYDNDIRTAQSLAISTISEQTAVLSDPPPQVLVDNLGSATINFTVYFWVNSEQHSVVKVASQLMRELINNFTQHQISMPDDARERVLLNSQGEDIYPPAIAPKTAATETTNTKPHIKKRATTQHEHGIDDVSSDTDDIREQADESRDPEQGNNII</sequence>
<feature type="domain" description="Mechanosensitive ion channel MscS C-terminal" evidence="10">
    <location>
        <begin position="212"/>
        <end position="294"/>
    </location>
</feature>
<keyword evidence="4 7" id="KW-0812">Transmembrane</keyword>
<dbReference type="InterPro" id="IPR023408">
    <property type="entry name" value="MscS_beta-dom_sf"/>
</dbReference>
<evidence type="ECO:0000256" key="5">
    <source>
        <dbReference type="ARBA" id="ARBA00022989"/>
    </source>
</evidence>
<comment type="function">
    <text evidence="7">Mechanosensitive channel that participates in the regulation of osmotic pressure changes within the cell, opening in response to stretch forces in the membrane lipid bilayer, without the need for other proteins. Contributes to normal resistance to hypoosmotic shock. Forms an ion channel of 1.0 nanosiemens conductance with a slight preference for anions.</text>
</comment>
<comment type="similarity">
    <text evidence="2 7">Belongs to the MscS (TC 1.A.23) family.</text>
</comment>
<accession>A0ABU9U2I7</accession>
<feature type="domain" description="Mechanosensitive ion channel MscS" evidence="9">
    <location>
        <begin position="137"/>
        <end position="203"/>
    </location>
</feature>
<dbReference type="InterPro" id="IPR011066">
    <property type="entry name" value="MscS_channel_C_sf"/>
</dbReference>
<reference evidence="11 12" key="1">
    <citation type="submission" date="2024-03" db="EMBL/GenBank/DDBJ databases">
        <title>Community enrichment and isolation of bacterial strains for fucoidan degradation.</title>
        <authorList>
            <person name="Sichert A."/>
        </authorList>
    </citation>
    <scope>NUCLEOTIDE SEQUENCE [LARGE SCALE GENOMIC DNA]</scope>
    <source>
        <strain evidence="11 12">AS81</strain>
    </source>
</reference>
<comment type="caution">
    <text evidence="7">Lacks conserved residue(s) required for the propagation of feature annotation.</text>
</comment>